<evidence type="ECO:0000256" key="2">
    <source>
        <dbReference type="ARBA" id="ARBA00022771"/>
    </source>
</evidence>
<dbReference type="InterPro" id="IPR006612">
    <property type="entry name" value="THAP_Znf"/>
</dbReference>
<keyword evidence="3" id="KW-0862">Zinc</keyword>
<evidence type="ECO:0000256" key="4">
    <source>
        <dbReference type="ARBA" id="ARBA00023125"/>
    </source>
</evidence>
<proteinExistence type="predicted"/>
<dbReference type="Pfam" id="PF05485">
    <property type="entry name" value="THAP"/>
    <property type="match status" value="1"/>
</dbReference>
<keyword evidence="4" id="KW-0238">DNA-binding</keyword>
<evidence type="ECO:0000259" key="5">
    <source>
        <dbReference type="SMART" id="SM00692"/>
    </source>
</evidence>
<dbReference type="EMBL" id="OU963899">
    <property type="protein sequence ID" value="CAH0406564.1"/>
    <property type="molecule type" value="Genomic_DNA"/>
</dbReference>
<keyword evidence="9" id="KW-1185">Reference proteome</keyword>
<keyword evidence="2" id="KW-0863">Zinc-finger</keyword>
<accession>A0ABN8EBE8</accession>
<feature type="domain" description="THAP-type" evidence="5">
    <location>
        <begin position="32"/>
        <end position="97"/>
    </location>
</feature>
<dbReference type="Proteomes" id="UP001153292">
    <property type="component" value="Chromosome 6"/>
</dbReference>
<dbReference type="InterPro" id="IPR021896">
    <property type="entry name" value="THAP9-like_HTH"/>
</dbReference>
<dbReference type="SMART" id="SM00980">
    <property type="entry name" value="THAP"/>
    <property type="match status" value="1"/>
</dbReference>
<keyword evidence="1" id="KW-0479">Metal-binding</keyword>
<sequence>MQLGLHCYSYFTSFTMYYECCVCKRSRQDALLYHFPDNWKRLTMWLKCINRDDLKALPKDQLSNLFVCQKHFETHFITSESRLKKIAYPSLFTEVEILSGVPSQDNIENINPQLEHNYARKRHFDHTYSREPLKGTTAPGSILPQPSTSTSCQSTALIDNSVIDVNMASTSALLKEPLLLPVRDTTDSSTNLPGPSSRTSCQSKALIKNSGLKKRFVKKVKDLTPTAQAIYKEYRKAKQQKVMLKRANRALKFSKEKAFQKLTNNMNPYAKQILEMQINLCTKKKKGYRFSLQEKLIALSVLKQSPKGYRFLRRIFILPSKSTLNKMVMKLNIQTGISSQVFESLNREVTGWNDKKKWCSLIFDEMSLAPALNYDKKRDFILGYVDLIERKRKFADHALVFLLRGAVYKWQQPICYYFCEGATSGIELKYIIKNIITAVVDCGLKPVSLICDQGSAFQSALKSLTEETKRDQIHANQEPDGTVKIRGLNLNVIYDPCHLIKGLRNNFITKNISMDGRTSKWTDIVDVYKTDCSHAEVRLLHKLNDEHVIPEKIKKMKVKNCVKVLSSTMSAALSYTAKFSHYADGRPVSETLDNTAKTVLFLDQLFDSVNGASMLGKKSKGKCLRTAVTNNSPHHVFWNESIKKLQNMKYVDSTGTEKSVPSLANFITTLKSYQRLWQLFKKENMRIMRPRYFNSDPIENFFGQVRAYNFRNNDPDCHSFSCTYKSLLITRILKFHNETFNCEDDPADQVLNLQTLFDNRDIMPGHPSIDMILEQARREKINVHSRAYTAGWVVRKVLQNLKSGCTTCKNSLTTRNLTNIHDWISHREYTKAKNRLHYPSEGAVRCFGTIINESNEYLEIKGHETNIAKNIKEVVISKYSFDFIVCTEHKLLVIDNFVNLVIKFAIINWCRTINKILKGTDIFRLSNRSLPMTQKMALEKYNKKLKNKSFNK</sequence>
<dbReference type="Pfam" id="PF12017">
    <property type="entry name" value="Tnp_P_element"/>
    <property type="match status" value="1"/>
</dbReference>
<evidence type="ECO:0000259" key="6">
    <source>
        <dbReference type="SMART" id="SM00980"/>
    </source>
</evidence>
<dbReference type="Pfam" id="PF21787">
    <property type="entry name" value="TNP-like_RNaseH_N"/>
    <property type="match status" value="1"/>
</dbReference>
<evidence type="ECO:0000313" key="8">
    <source>
        <dbReference type="EMBL" id="CAH0692387.1"/>
    </source>
</evidence>
<evidence type="ECO:0000313" key="7">
    <source>
        <dbReference type="EMBL" id="CAH0406564.1"/>
    </source>
</evidence>
<gene>
    <name evidence="8" type="ORF">CHILSU_LOCUS9884</name>
    <name evidence="7" type="ORF">CHILSU_LOCUS9941</name>
</gene>
<dbReference type="InterPro" id="IPR048366">
    <property type="entry name" value="TNP-like_GBD"/>
</dbReference>
<dbReference type="SUPFAM" id="SSF57716">
    <property type="entry name" value="Glucocorticoid receptor-like (DNA-binding domain)"/>
    <property type="match status" value="1"/>
</dbReference>
<feature type="domain" description="THAP-type" evidence="6">
    <location>
        <begin position="18"/>
        <end position="98"/>
    </location>
</feature>
<protein>
    <recommendedName>
        <fullName evidence="5 6">THAP-type domain-containing protein</fullName>
    </recommendedName>
</protein>
<organism evidence="8 9">
    <name type="scientific">Chilo suppressalis</name>
    <name type="common">Asiatic rice borer moth</name>
    <dbReference type="NCBI Taxonomy" id="168631"/>
    <lineage>
        <taxon>Eukaryota</taxon>
        <taxon>Metazoa</taxon>
        <taxon>Ecdysozoa</taxon>
        <taxon>Arthropoda</taxon>
        <taxon>Hexapoda</taxon>
        <taxon>Insecta</taxon>
        <taxon>Pterygota</taxon>
        <taxon>Neoptera</taxon>
        <taxon>Endopterygota</taxon>
        <taxon>Lepidoptera</taxon>
        <taxon>Glossata</taxon>
        <taxon>Ditrysia</taxon>
        <taxon>Pyraloidea</taxon>
        <taxon>Crambidae</taxon>
        <taxon>Crambinae</taxon>
        <taxon>Chilo</taxon>
    </lineage>
</organism>
<dbReference type="EMBL" id="OU963899">
    <property type="protein sequence ID" value="CAH0692387.1"/>
    <property type="molecule type" value="Genomic_DNA"/>
</dbReference>
<dbReference type="InterPro" id="IPR048365">
    <property type="entry name" value="TNP-like_RNaseH_N"/>
</dbReference>
<evidence type="ECO:0000256" key="1">
    <source>
        <dbReference type="ARBA" id="ARBA00022723"/>
    </source>
</evidence>
<dbReference type="Pfam" id="PF21788">
    <property type="entry name" value="TNP-like_GBD"/>
    <property type="match status" value="1"/>
</dbReference>
<reference evidence="8" key="1">
    <citation type="submission" date="2021-12" db="EMBL/GenBank/DDBJ databases">
        <authorList>
            <person name="King R."/>
        </authorList>
    </citation>
    <scope>NUCLEOTIDE SEQUENCE</scope>
</reference>
<evidence type="ECO:0000256" key="3">
    <source>
        <dbReference type="ARBA" id="ARBA00022833"/>
    </source>
</evidence>
<dbReference type="SMART" id="SM00692">
    <property type="entry name" value="DM3"/>
    <property type="match status" value="1"/>
</dbReference>
<evidence type="ECO:0000313" key="9">
    <source>
        <dbReference type="Proteomes" id="UP001153292"/>
    </source>
</evidence>
<name>A0ABN8EBE8_CHISP</name>